<accession>A0A919G6D8</accession>
<gene>
    <name evidence="5" type="ORF">GCM10018781_53300</name>
</gene>
<protein>
    <submittedName>
        <fullName evidence="5">DeoR family transcriptional regulator</fullName>
    </submittedName>
</protein>
<keyword evidence="3" id="KW-0804">Transcription</keyword>
<evidence type="ECO:0000256" key="1">
    <source>
        <dbReference type="ARBA" id="ARBA00023015"/>
    </source>
</evidence>
<dbReference type="SMART" id="SM01134">
    <property type="entry name" value="DeoRC"/>
    <property type="match status" value="1"/>
</dbReference>
<evidence type="ECO:0000256" key="2">
    <source>
        <dbReference type="ARBA" id="ARBA00023125"/>
    </source>
</evidence>
<keyword evidence="6" id="KW-1185">Reference proteome</keyword>
<name>A0A919G6D8_9ACTN</name>
<reference evidence="5" key="2">
    <citation type="submission" date="2020-09" db="EMBL/GenBank/DDBJ databases">
        <authorList>
            <person name="Sun Q."/>
            <person name="Ohkuma M."/>
        </authorList>
    </citation>
    <scope>NUCLEOTIDE SEQUENCE</scope>
    <source>
        <strain evidence="5">JCM 4646</strain>
    </source>
</reference>
<dbReference type="InterPro" id="IPR014036">
    <property type="entry name" value="DeoR-like_C"/>
</dbReference>
<feature type="domain" description="HTH deoR-type" evidence="4">
    <location>
        <begin position="66"/>
        <end position="121"/>
    </location>
</feature>
<evidence type="ECO:0000256" key="3">
    <source>
        <dbReference type="ARBA" id="ARBA00023163"/>
    </source>
</evidence>
<dbReference type="AlphaFoldDB" id="A0A919G6D8"/>
<proteinExistence type="predicted"/>
<dbReference type="Pfam" id="PF08220">
    <property type="entry name" value="HTH_DeoR"/>
    <property type="match status" value="1"/>
</dbReference>
<dbReference type="InterPro" id="IPR036388">
    <property type="entry name" value="WH-like_DNA-bd_sf"/>
</dbReference>
<dbReference type="PROSITE" id="PS00894">
    <property type="entry name" value="HTH_DEOR_1"/>
    <property type="match status" value="1"/>
</dbReference>
<dbReference type="InterPro" id="IPR001034">
    <property type="entry name" value="DeoR_HTH"/>
</dbReference>
<keyword evidence="1" id="KW-0805">Transcription regulation</keyword>
<dbReference type="GO" id="GO:0003700">
    <property type="term" value="F:DNA-binding transcription factor activity"/>
    <property type="evidence" value="ECO:0007669"/>
    <property type="project" value="InterPro"/>
</dbReference>
<dbReference type="InterPro" id="IPR037171">
    <property type="entry name" value="NagB/RpiA_transferase-like"/>
</dbReference>
<dbReference type="InterPro" id="IPR036390">
    <property type="entry name" value="WH_DNA-bd_sf"/>
</dbReference>
<evidence type="ECO:0000313" key="6">
    <source>
        <dbReference type="Proteomes" id="UP000617734"/>
    </source>
</evidence>
<dbReference type="Proteomes" id="UP000617734">
    <property type="component" value="Unassembled WGS sequence"/>
</dbReference>
<comment type="caution">
    <text evidence="5">The sequence shown here is derived from an EMBL/GenBank/DDBJ whole genome shotgun (WGS) entry which is preliminary data.</text>
</comment>
<dbReference type="SUPFAM" id="SSF100950">
    <property type="entry name" value="NagB/RpiA/CoA transferase-like"/>
    <property type="match status" value="1"/>
</dbReference>
<dbReference type="SMART" id="SM00420">
    <property type="entry name" value="HTH_DEOR"/>
    <property type="match status" value="1"/>
</dbReference>
<dbReference type="PANTHER" id="PTHR30363:SF44">
    <property type="entry name" value="AGA OPERON TRANSCRIPTIONAL REPRESSOR-RELATED"/>
    <property type="match status" value="1"/>
</dbReference>
<dbReference type="SUPFAM" id="SSF46785">
    <property type="entry name" value="Winged helix' DNA-binding domain"/>
    <property type="match status" value="1"/>
</dbReference>
<reference evidence="5" key="1">
    <citation type="journal article" date="2014" name="Int. J. Syst. Evol. Microbiol.">
        <title>Complete genome sequence of Corynebacterium casei LMG S-19264T (=DSM 44701T), isolated from a smear-ripened cheese.</title>
        <authorList>
            <consortium name="US DOE Joint Genome Institute (JGI-PGF)"/>
            <person name="Walter F."/>
            <person name="Albersmeier A."/>
            <person name="Kalinowski J."/>
            <person name="Ruckert C."/>
        </authorList>
    </citation>
    <scope>NUCLEOTIDE SEQUENCE</scope>
    <source>
        <strain evidence="5">JCM 4646</strain>
    </source>
</reference>
<evidence type="ECO:0000259" key="4">
    <source>
        <dbReference type="PROSITE" id="PS51000"/>
    </source>
</evidence>
<dbReference type="EMBL" id="BNBO01000036">
    <property type="protein sequence ID" value="GHH78150.1"/>
    <property type="molecule type" value="Genomic_DNA"/>
</dbReference>
<evidence type="ECO:0000313" key="5">
    <source>
        <dbReference type="EMBL" id="GHH78150.1"/>
    </source>
</evidence>
<dbReference type="Gene3D" id="1.10.10.10">
    <property type="entry name" value="Winged helix-like DNA-binding domain superfamily/Winged helix DNA-binding domain"/>
    <property type="match status" value="1"/>
</dbReference>
<sequence>MDPATPAVPFAPTPREAGARGFDAVARLRRRNRLHTADCHCSTFMPTDDTLDGGSGELVADQGLLAHQRRALIMEAIRRDGAVRVSDLVEQLGVSDMTVRRDLDALARSRDVEKVHGGAVGLAGRTGDEVGFAAKSSLETSAKRAIAEAAALLVTPGSVVALGGGTTVHAVAAQLVNVPGLTVVTNSLPIAHLLESEGVKTPTSPSVLLTGGAPTPSQVLVGPLADMVIGSLHVDLLILGTHGASARAGLTTPNLAEAQTNRALIGCARRVAVVADHTKWGVTGLSSFAGLHEVDHFVTDGGLKAEDRSALAEAVGELVITESSDASGTEMLPG</sequence>
<dbReference type="InterPro" id="IPR050313">
    <property type="entry name" value="Carb_Metab_HTH_regulators"/>
</dbReference>
<dbReference type="PANTHER" id="PTHR30363">
    <property type="entry name" value="HTH-TYPE TRANSCRIPTIONAL REGULATOR SRLR-RELATED"/>
    <property type="match status" value="1"/>
</dbReference>
<dbReference type="Pfam" id="PF00455">
    <property type="entry name" value="DeoRC"/>
    <property type="match status" value="1"/>
</dbReference>
<dbReference type="GO" id="GO:0003677">
    <property type="term" value="F:DNA binding"/>
    <property type="evidence" value="ECO:0007669"/>
    <property type="project" value="UniProtKB-KW"/>
</dbReference>
<organism evidence="5 6">
    <name type="scientific">Kitasatospora indigofera</name>
    <dbReference type="NCBI Taxonomy" id="67307"/>
    <lineage>
        <taxon>Bacteria</taxon>
        <taxon>Bacillati</taxon>
        <taxon>Actinomycetota</taxon>
        <taxon>Actinomycetes</taxon>
        <taxon>Kitasatosporales</taxon>
        <taxon>Streptomycetaceae</taxon>
        <taxon>Kitasatospora</taxon>
    </lineage>
</organism>
<dbReference type="Gene3D" id="3.40.50.1360">
    <property type="match status" value="1"/>
</dbReference>
<dbReference type="PRINTS" id="PR00037">
    <property type="entry name" value="HTHLACR"/>
</dbReference>
<dbReference type="PROSITE" id="PS51000">
    <property type="entry name" value="HTH_DEOR_2"/>
    <property type="match status" value="1"/>
</dbReference>
<dbReference type="InterPro" id="IPR018356">
    <property type="entry name" value="Tscrpt_reg_HTH_DeoR_CS"/>
</dbReference>
<keyword evidence="2" id="KW-0238">DNA-binding</keyword>